<dbReference type="HOGENOM" id="CLU_893156_0_0_2"/>
<feature type="transmembrane region" description="Helical" evidence="1">
    <location>
        <begin position="42"/>
        <end position="60"/>
    </location>
</feature>
<gene>
    <name evidence="2" type="ordered locus">Mpet_1717</name>
</gene>
<dbReference type="EMBL" id="CP002117">
    <property type="protein sequence ID" value="ADN36470.1"/>
    <property type="molecule type" value="Genomic_DNA"/>
</dbReference>
<dbReference type="AlphaFoldDB" id="E1RHT2"/>
<dbReference type="GeneID" id="9744190"/>
<keyword evidence="3" id="KW-1185">Reference proteome</keyword>
<dbReference type="KEGG" id="mpi:Mpet_1717"/>
<dbReference type="Proteomes" id="UP000006565">
    <property type="component" value="Chromosome"/>
</dbReference>
<keyword evidence="1" id="KW-0812">Transmembrane</keyword>
<feature type="transmembrane region" description="Helical" evidence="1">
    <location>
        <begin position="12"/>
        <end position="30"/>
    </location>
</feature>
<protein>
    <submittedName>
        <fullName evidence="2">Uncharacterized protein</fullName>
    </submittedName>
</protein>
<keyword evidence="1" id="KW-1133">Transmembrane helix</keyword>
<keyword evidence="1" id="KW-0472">Membrane</keyword>
<evidence type="ECO:0000313" key="3">
    <source>
        <dbReference type="Proteomes" id="UP000006565"/>
    </source>
</evidence>
<reference evidence="2 3" key="1">
    <citation type="journal article" date="2010" name="Stand. Genomic Sci.">
        <title>Complete genome sequence of Methanoplanus petrolearius type strain (SEBR 4847).</title>
        <authorList>
            <person name="Brambilla E."/>
            <person name="Djao O.D."/>
            <person name="Daligault H."/>
            <person name="Lapidus A."/>
            <person name="Lucas S."/>
            <person name="Hammon N."/>
            <person name="Nolan M."/>
            <person name="Tice H."/>
            <person name="Cheng J.F."/>
            <person name="Han C."/>
            <person name="Tapia R."/>
            <person name="Goodwin L."/>
            <person name="Pitluck S."/>
            <person name="Liolios K."/>
            <person name="Ivanova N."/>
            <person name="Mavromatis K."/>
            <person name="Mikhailova N."/>
            <person name="Pati A."/>
            <person name="Chen A."/>
            <person name="Palaniappan K."/>
            <person name="Land M."/>
            <person name="Hauser L."/>
            <person name="Chang Y.J."/>
            <person name="Jeffries C.D."/>
            <person name="Rohde M."/>
            <person name="Spring S."/>
            <person name="Sikorski J."/>
            <person name="Goker M."/>
            <person name="Woyke T."/>
            <person name="Bristow J."/>
            <person name="Eisen J.A."/>
            <person name="Markowitz V."/>
            <person name="Hugenholtz P."/>
            <person name="Kyrpides N.C."/>
            <person name="Klenk H.P."/>
        </authorList>
    </citation>
    <scope>NUCLEOTIDE SEQUENCE [LARGE SCALE GENOMIC DNA]</scope>
    <source>
        <strain evidence="3">DSM 11571 / OCM 486 / SEBR 4847</strain>
    </source>
</reference>
<proteinExistence type="predicted"/>
<dbReference type="RefSeq" id="WP_013329647.1">
    <property type="nucleotide sequence ID" value="NC_014507.1"/>
</dbReference>
<name>E1RHT2_METP4</name>
<organism evidence="2 3">
    <name type="scientific">Methanolacinia petrolearia (strain DSM 11571 / OCM 486 / SEBR 4847)</name>
    <name type="common">Methanoplanus petrolearius</name>
    <dbReference type="NCBI Taxonomy" id="679926"/>
    <lineage>
        <taxon>Archaea</taxon>
        <taxon>Methanobacteriati</taxon>
        <taxon>Methanobacteriota</taxon>
        <taxon>Stenosarchaea group</taxon>
        <taxon>Methanomicrobia</taxon>
        <taxon>Methanomicrobiales</taxon>
        <taxon>Methanomicrobiaceae</taxon>
        <taxon>Methanolacinia</taxon>
    </lineage>
</organism>
<sequence precursor="true">MKLKKNLSNFIKGLFVGLICSFSIYAVIYSVGRGFLSNETNWIIIGVNIILVGITAYYAYSTKQILNSGEKDRIRQRIQEITSVCLNPLRIQIEECKHSMNRKSHVTTKNGDEYQNIELELFDWSFDKGNVFDLNYSFLHNSNKILVNPNFIESTFKYYYPKLNGLLTKYNEKVMNYQVFALNIFNDIIPKIDTIKMYFNISDKNNWKQSKVPLVDPYGIPILSMDNLFTVIFYGKMWDRTELFDNDGSKIYNQIISDVNILRENSESVDGIIHQLNEKDQELFNFLEEMEKLLKEWLAEWENEYYISINN</sequence>
<evidence type="ECO:0000313" key="2">
    <source>
        <dbReference type="EMBL" id="ADN36470.1"/>
    </source>
</evidence>
<evidence type="ECO:0000256" key="1">
    <source>
        <dbReference type="SAM" id="Phobius"/>
    </source>
</evidence>
<accession>E1RHT2</accession>